<dbReference type="PANTHER" id="PTHR48081">
    <property type="entry name" value="AB HYDROLASE SUPERFAMILY PROTEIN C4A8.06C"/>
    <property type="match status" value="1"/>
</dbReference>
<dbReference type="Proteomes" id="UP000319103">
    <property type="component" value="Unassembled WGS sequence"/>
</dbReference>
<dbReference type="InterPro" id="IPR029058">
    <property type="entry name" value="AB_hydrolase_fold"/>
</dbReference>
<comment type="caution">
    <text evidence="4">The sequence shown here is derived from an EMBL/GenBank/DDBJ whole genome shotgun (WGS) entry which is preliminary data.</text>
</comment>
<dbReference type="AlphaFoldDB" id="A0A540VZW5"/>
<evidence type="ECO:0000313" key="5">
    <source>
        <dbReference type="Proteomes" id="UP000319103"/>
    </source>
</evidence>
<organism evidence="4 5">
    <name type="scientific">Kitasatospora acidiphila</name>
    <dbReference type="NCBI Taxonomy" id="2567942"/>
    <lineage>
        <taxon>Bacteria</taxon>
        <taxon>Bacillati</taxon>
        <taxon>Actinomycetota</taxon>
        <taxon>Actinomycetes</taxon>
        <taxon>Kitasatosporales</taxon>
        <taxon>Streptomycetaceae</taxon>
        <taxon>Kitasatospora</taxon>
    </lineage>
</organism>
<gene>
    <name evidence="4" type="ORF">E6W39_04520</name>
</gene>
<reference evidence="4 5" key="1">
    <citation type="submission" date="2019-06" db="EMBL/GenBank/DDBJ databases">
        <title>Description of Kitasatospora acidophila sp. nov. isolated from pine grove soil, and reclassification of Streptomyces novaecaesareae to Kitasatospora novaeceasareae comb. nov.</title>
        <authorList>
            <person name="Kim M.J."/>
        </authorList>
    </citation>
    <scope>NUCLEOTIDE SEQUENCE [LARGE SCALE GENOMIC DNA]</scope>
    <source>
        <strain evidence="4 5">MMS16-CNU292</strain>
    </source>
</reference>
<feature type="domain" description="Alpha/beta hydrolase fold-3" evidence="3">
    <location>
        <begin position="177"/>
        <end position="384"/>
    </location>
</feature>
<feature type="compositionally biased region" description="Basic and acidic residues" evidence="2">
    <location>
        <begin position="63"/>
        <end position="75"/>
    </location>
</feature>
<keyword evidence="5" id="KW-1185">Reference proteome</keyword>
<evidence type="ECO:0000256" key="2">
    <source>
        <dbReference type="SAM" id="MobiDB-lite"/>
    </source>
</evidence>
<dbReference type="OrthoDB" id="128186at2"/>
<dbReference type="PANTHER" id="PTHR48081:SF8">
    <property type="entry name" value="ALPHA_BETA HYDROLASE FOLD-3 DOMAIN-CONTAINING PROTEIN-RELATED"/>
    <property type="match status" value="1"/>
</dbReference>
<dbReference type="EMBL" id="VIGB01000003">
    <property type="protein sequence ID" value="TQF01644.1"/>
    <property type="molecule type" value="Genomic_DNA"/>
</dbReference>
<accession>A0A540VZW5</accession>
<dbReference type="SUPFAM" id="SSF53474">
    <property type="entry name" value="alpha/beta-Hydrolases"/>
    <property type="match status" value="1"/>
</dbReference>
<protein>
    <submittedName>
        <fullName evidence="4">Alpha/beta hydrolase</fullName>
    </submittedName>
</protein>
<dbReference type="GO" id="GO:0016787">
    <property type="term" value="F:hydrolase activity"/>
    <property type="evidence" value="ECO:0007669"/>
    <property type="project" value="UniProtKB-KW"/>
</dbReference>
<feature type="region of interest" description="Disordered" evidence="2">
    <location>
        <begin position="63"/>
        <end position="85"/>
    </location>
</feature>
<feature type="region of interest" description="Disordered" evidence="2">
    <location>
        <begin position="1"/>
        <end position="33"/>
    </location>
</feature>
<sequence length="415" mass="44976">MARAPDRRRRLTGARRVAGIRARTGHPRPLSGQYRRTACARSGKARRRSAPALRAARIECRHARQYPSDHARSQELSDTTPSHGRRPVLDQALQEFLDASAGNAVTDLPELLLLTAADAWDATPADGRDGATPADRDPDDPYGTAAEWLALPCGPTGRVHVQVTRPVGAARPSPVVLFLPGLGWSLGDAASYGRLIREFALGTDAAVVYVDYARAPAARYPLAVEQCYAAARWIQAHGREIGLEGGRMAAVGDSAGANLVAALTLLARQRGDVRLVHQVLLCPVTDADFDTPSYHRYATGYFLHRDHMRRFWDAYLPEVRQRREATAAPLRAGTDQLAGLPPALVVTAEADVLRDEGEAYAAKLRAAGVPVVATRYQGAVHGFLLLDALFPTSTARAALIQAVDTVHIALHRRSW</sequence>
<proteinExistence type="predicted"/>
<evidence type="ECO:0000259" key="3">
    <source>
        <dbReference type="Pfam" id="PF07859"/>
    </source>
</evidence>
<feature type="compositionally biased region" description="Basic residues" evidence="2">
    <location>
        <begin position="1"/>
        <end position="13"/>
    </location>
</feature>
<keyword evidence="1 4" id="KW-0378">Hydrolase</keyword>
<dbReference type="InterPro" id="IPR013094">
    <property type="entry name" value="AB_hydrolase_3"/>
</dbReference>
<name>A0A540VZW5_9ACTN</name>
<dbReference type="Gene3D" id="3.40.50.1820">
    <property type="entry name" value="alpha/beta hydrolase"/>
    <property type="match status" value="1"/>
</dbReference>
<dbReference type="InterPro" id="IPR050300">
    <property type="entry name" value="GDXG_lipolytic_enzyme"/>
</dbReference>
<evidence type="ECO:0000313" key="4">
    <source>
        <dbReference type="EMBL" id="TQF01644.1"/>
    </source>
</evidence>
<dbReference type="Pfam" id="PF07859">
    <property type="entry name" value="Abhydrolase_3"/>
    <property type="match status" value="1"/>
</dbReference>
<evidence type="ECO:0000256" key="1">
    <source>
        <dbReference type="ARBA" id="ARBA00022801"/>
    </source>
</evidence>